<dbReference type="InterPro" id="IPR023828">
    <property type="entry name" value="Peptidase_S8_Ser-AS"/>
</dbReference>
<dbReference type="CDD" id="cd04852">
    <property type="entry name" value="Peptidases_S8_3"/>
    <property type="match status" value="1"/>
</dbReference>
<evidence type="ECO:0000256" key="11">
    <source>
        <dbReference type="PROSITE-ProRule" id="PRU01240"/>
    </source>
</evidence>
<dbReference type="Pfam" id="PF02225">
    <property type="entry name" value="PA"/>
    <property type="match status" value="1"/>
</dbReference>
<dbReference type="PRINTS" id="PR00723">
    <property type="entry name" value="SUBTILISIN"/>
</dbReference>
<dbReference type="AlphaFoldDB" id="A0A2P2IVK6"/>
<dbReference type="FunFam" id="3.50.30.30:FF:000005">
    <property type="entry name" value="subtilisin-like protease SBT1.5"/>
    <property type="match status" value="1"/>
</dbReference>
<feature type="domain" description="Peptidase S8/S53" evidence="13">
    <location>
        <begin position="141"/>
        <end position="590"/>
    </location>
</feature>
<feature type="domain" description="Subtilisin-like protease fibronectin type-III" evidence="16">
    <location>
        <begin position="663"/>
        <end position="758"/>
    </location>
</feature>
<protein>
    <submittedName>
        <fullName evidence="17">Uncharacterized protein MANES_16G104900</fullName>
    </submittedName>
</protein>
<evidence type="ECO:0000259" key="14">
    <source>
        <dbReference type="Pfam" id="PF02225"/>
    </source>
</evidence>
<keyword evidence="8 11" id="KW-0378">Hydrolase</keyword>
<dbReference type="InterPro" id="IPR045051">
    <property type="entry name" value="SBT"/>
</dbReference>
<dbReference type="InterPro" id="IPR034197">
    <property type="entry name" value="Peptidases_S8_3"/>
</dbReference>
<dbReference type="Gene3D" id="3.50.30.30">
    <property type="match status" value="1"/>
</dbReference>
<evidence type="ECO:0000256" key="7">
    <source>
        <dbReference type="ARBA" id="ARBA00022729"/>
    </source>
</evidence>
<dbReference type="Pfam" id="PF17766">
    <property type="entry name" value="fn3_6"/>
    <property type="match status" value="1"/>
</dbReference>
<keyword evidence="7 12" id="KW-0732">Signal</keyword>
<dbReference type="Pfam" id="PF05922">
    <property type="entry name" value="Inhibitor_I9"/>
    <property type="match status" value="1"/>
</dbReference>
<evidence type="ECO:0000256" key="2">
    <source>
        <dbReference type="ARBA" id="ARBA00004271"/>
    </source>
</evidence>
<dbReference type="FunFam" id="3.30.70.80:FF:000002">
    <property type="entry name" value="Subtilisin-like protease SBT5.3"/>
    <property type="match status" value="1"/>
</dbReference>
<dbReference type="InterPro" id="IPR015500">
    <property type="entry name" value="Peptidase_S8_subtilisin-rel"/>
</dbReference>
<feature type="active site" description="Charge relay system" evidence="10 11">
    <location>
        <position position="551"/>
    </location>
</feature>
<dbReference type="InterPro" id="IPR010259">
    <property type="entry name" value="S8pro/Inhibitor_I9"/>
</dbReference>
<evidence type="ECO:0000259" key="13">
    <source>
        <dbReference type="Pfam" id="PF00082"/>
    </source>
</evidence>
<feature type="domain" description="Inhibitor I9" evidence="15">
    <location>
        <begin position="28"/>
        <end position="113"/>
    </location>
</feature>
<feature type="domain" description="PA" evidence="14">
    <location>
        <begin position="376"/>
        <end position="467"/>
    </location>
</feature>
<dbReference type="GO" id="GO:0004252">
    <property type="term" value="F:serine-type endopeptidase activity"/>
    <property type="evidence" value="ECO:0007669"/>
    <property type="project" value="UniProtKB-UniRule"/>
</dbReference>
<dbReference type="FunFam" id="3.40.50.200:FF:000006">
    <property type="entry name" value="Subtilisin-like protease SBT1.5"/>
    <property type="match status" value="1"/>
</dbReference>
<evidence type="ECO:0000256" key="8">
    <source>
        <dbReference type="ARBA" id="ARBA00022801"/>
    </source>
</evidence>
<dbReference type="InterPro" id="IPR041469">
    <property type="entry name" value="Subtilisin-like_FN3"/>
</dbReference>
<dbReference type="GO" id="GO:0009610">
    <property type="term" value="P:response to symbiotic fungus"/>
    <property type="evidence" value="ECO:0007669"/>
    <property type="project" value="UniProtKB-ARBA"/>
</dbReference>
<organism evidence="17">
    <name type="scientific">Rhizophora mucronata</name>
    <name type="common">Asiatic mangrove</name>
    <dbReference type="NCBI Taxonomy" id="61149"/>
    <lineage>
        <taxon>Eukaryota</taxon>
        <taxon>Viridiplantae</taxon>
        <taxon>Streptophyta</taxon>
        <taxon>Embryophyta</taxon>
        <taxon>Tracheophyta</taxon>
        <taxon>Spermatophyta</taxon>
        <taxon>Magnoliopsida</taxon>
        <taxon>eudicotyledons</taxon>
        <taxon>Gunneridae</taxon>
        <taxon>Pentapetalae</taxon>
        <taxon>rosids</taxon>
        <taxon>fabids</taxon>
        <taxon>Malpighiales</taxon>
        <taxon>Rhizophoraceae</taxon>
        <taxon>Rhizophora</taxon>
    </lineage>
</organism>
<dbReference type="PROSITE" id="PS51892">
    <property type="entry name" value="SUBTILASE"/>
    <property type="match status" value="1"/>
</dbReference>
<evidence type="ECO:0000256" key="9">
    <source>
        <dbReference type="ARBA" id="ARBA00022825"/>
    </source>
</evidence>
<dbReference type="InterPro" id="IPR003137">
    <property type="entry name" value="PA_domain"/>
</dbReference>
<comment type="function">
    <text evidence="1">Required for arbuscular mycorrhiza (AM) development during AM symbiosis with AM fungi (e.g. Glomeromycota intraradices).</text>
</comment>
<evidence type="ECO:0000313" key="17">
    <source>
        <dbReference type="EMBL" id="MBW85265.1"/>
    </source>
</evidence>
<proteinExistence type="inferred from homology"/>
<reference evidence="17" key="1">
    <citation type="submission" date="2018-02" db="EMBL/GenBank/DDBJ databases">
        <title>Rhizophora mucronata_Transcriptome.</title>
        <authorList>
            <person name="Meera S.P."/>
            <person name="Sreeshan A."/>
            <person name="Augustine A."/>
        </authorList>
    </citation>
    <scope>NUCLEOTIDE SEQUENCE</scope>
    <source>
        <tissue evidence="17">Leaf</tissue>
    </source>
</reference>
<sequence length="763" mass="81268">MGLATHLFLLLLSAFSILQSPTLAATRSYIVYLGAHPQGSVSSTLDVTKKAASYYDLLATCMKSKEKAKEAIFYTYTSSINGFAAVLEEEEAEEISRHPQVVSVFPNEEYELHTTRSWEFLGLETGGEVPADSLWVKARFGEDVIIGNIDTGVWPESQSFNDEGMGPIPSKWKGYCDTNDGVKCNRKLIGARYFNKGYKAVIGQPLNASYNTARDTDGHGTHTLSTAGGRFVSGANLLNSANGTAKGGSPNSRVASYKVCWAGCVDADVIAAFDAAIEDGVDILSISLGSRPRPYFSHGIAIGSFHAVRKGILVVCSAGNSGPSINGSVSNVAPWILTVAASTIDRGFPSDVTLGNAQKFKGRSFKSNSLPAGKYYPLVNAMDVKTDNASDRDAQYCIPESLEPTKVEGKILYCLRDFDSGVRKSLVVSEAGGVGMILANRIGSLTNNPQPHFIPTSQVSATDGLSILSYINSTTSSRAFISGRTKVGNIVAPVMAYFSSTGPNAITAEILKPDITAPGVEILAAFSEASGPSSISGDKRRVPFNILSGTSMSCPHVAGIAGLLKTIHPDWSPAAIKSAIMTTAQTTNNVGKDIEDVTRVAANPFNYGSGHIRPGLAVDPGLVYDLTITDYFGFLCAIGYNTTQLSSFDETYKCQQNTTNLLDLNYPSISVPNLSGKVTLTRTLKNVGTPGEYTVTVDAPDGISVTVDPSTLEFTKINEEKKFVVTIDAKEGSKIGMYLSGGILWSDGVHQVRSPVAVKQISK</sequence>
<dbReference type="InterPro" id="IPR000209">
    <property type="entry name" value="Peptidase_S8/S53_dom"/>
</dbReference>
<accession>A0A2P2IVK6</accession>
<dbReference type="GO" id="GO:0006508">
    <property type="term" value="P:proteolysis"/>
    <property type="evidence" value="ECO:0007669"/>
    <property type="project" value="UniProtKB-KW"/>
</dbReference>
<evidence type="ECO:0000256" key="4">
    <source>
        <dbReference type="ARBA" id="ARBA00022523"/>
    </source>
</evidence>
<evidence type="ECO:0000256" key="12">
    <source>
        <dbReference type="SAM" id="SignalP"/>
    </source>
</evidence>
<evidence type="ECO:0000256" key="3">
    <source>
        <dbReference type="ARBA" id="ARBA00011073"/>
    </source>
</evidence>
<dbReference type="Gene3D" id="2.60.40.2310">
    <property type="match status" value="1"/>
</dbReference>
<feature type="active site" description="Charge relay system" evidence="10 11">
    <location>
        <position position="219"/>
    </location>
</feature>
<dbReference type="EMBL" id="GGEC01004782">
    <property type="protein sequence ID" value="MBW85265.1"/>
    <property type="molecule type" value="Transcribed_RNA"/>
</dbReference>
<comment type="subcellular location">
    <subcellularLocation>
        <location evidence="2">Secreted</location>
        <location evidence="2">Extracellular space</location>
        <location evidence="2">Apoplast</location>
    </subcellularLocation>
</comment>
<evidence type="ECO:0000256" key="1">
    <source>
        <dbReference type="ARBA" id="ARBA00002076"/>
    </source>
</evidence>
<keyword evidence="5" id="KW-0964">Secreted</keyword>
<dbReference type="FunFam" id="2.60.40.2310:FF:000002">
    <property type="entry name" value="p69E protein-like"/>
    <property type="match status" value="1"/>
</dbReference>
<feature type="active site" description="Charge relay system" evidence="10 11">
    <location>
        <position position="150"/>
    </location>
</feature>
<evidence type="ECO:0000256" key="6">
    <source>
        <dbReference type="ARBA" id="ARBA00022670"/>
    </source>
</evidence>
<keyword evidence="6 11" id="KW-0645">Protease</keyword>
<feature type="chain" id="PRO_5015111116" evidence="12">
    <location>
        <begin position="25"/>
        <end position="763"/>
    </location>
</feature>
<dbReference type="InterPro" id="IPR036852">
    <property type="entry name" value="Peptidase_S8/S53_dom_sf"/>
</dbReference>
<dbReference type="InterPro" id="IPR037045">
    <property type="entry name" value="S8pro/Inhibitor_I9_sf"/>
</dbReference>
<feature type="signal peptide" evidence="12">
    <location>
        <begin position="1"/>
        <end position="24"/>
    </location>
</feature>
<dbReference type="PROSITE" id="PS00138">
    <property type="entry name" value="SUBTILASE_SER"/>
    <property type="match status" value="1"/>
</dbReference>
<keyword evidence="9 11" id="KW-0720">Serine protease</keyword>
<dbReference type="GO" id="GO:0048046">
    <property type="term" value="C:apoplast"/>
    <property type="evidence" value="ECO:0007669"/>
    <property type="project" value="UniProtKB-SubCell"/>
</dbReference>
<name>A0A2P2IVK6_RHIMU</name>
<dbReference type="GO" id="GO:0009609">
    <property type="term" value="P:response to symbiotic bacterium"/>
    <property type="evidence" value="ECO:0007669"/>
    <property type="project" value="UniProtKB-ARBA"/>
</dbReference>
<evidence type="ECO:0000256" key="5">
    <source>
        <dbReference type="ARBA" id="ARBA00022525"/>
    </source>
</evidence>
<dbReference type="Pfam" id="PF00082">
    <property type="entry name" value="Peptidase_S8"/>
    <property type="match status" value="1"/>
</dbReference>
<evidence type="ECO:0000259" key="15">
    <source>
        <dbReference type="Pfam" id="PF05922"/>
    </source>
</evidence>
<evidence type="ECO:0000259" key="16">
    <source>
        <dbReference type="Pfam" id="PF17766"/>
    </source>
</evidence>
<dbReference type="Gene3D" id="3.30.70.80">
    <property type="entry name" value="Peptidase S8 propeptide/proteinase inhibitor I9"/>
    <property type="match status" value="1"/>
</dbReference>
<dbReference type="CDD" id="cd02120">
    <property type="entry name" value="PA_subtilisin_like"/>
    <property type="match status" value="1"/>
</dbReference>
<dbReference type="PANTHER" id="PTHR10795">
    <property type="entry name" value="PROPROTEIN CONVERTASE SUBTILISIN/KEXIN"/>
    <property type="match status" value="1"/>
</dbReference>
<dbReference type="Gene3D" id="3.40.50.200">
    <property type="entry name" value="Peptidase S8/S53 domain"/>
    <property type="match status" value="1"/>
</dbReference>
<dbReference type="SUPFAM" id="SSF52743">
    <property type="entry name" value="Subtilisin-like"/>
    <property type="match status" value="1"/>
</dbReference>
<keyword evidence="4" id="KW-0052">Apoplast</keyword>
<evidence type="ECO:0000256" key="10">
    <source>
        <dbReference type="PIRSR" id="PIRSR615500-1"/>
    </source>
</evidence>
<comment type="similarity">
    <text evidence="3 11">Belongs to the peptidase S8 family.</text>
</comment>